<evidence type="ECO:0000313" key="3">
    <source>
        <dbReference type="EMBL" id="GFE16160.1"/>
    </source>
</evidence>
<accession>A0A640SYX4</accession>
<dbReference type="AlphaFoldDB" id="A0A640SYX4"/>
<feature type="domain" description="Outer membrane channel protein CpnT-like N-terminal" evidence="2">
    <location>
        <begin position="10"/>
        <end position="145"/>
    </location>
</feature>
<evidence type="ECO:0000259" key="2">
    <source>
        <dbReference type="Pfam" id="PF25547"/>
    </source>
</evidence>
<name>A0A640SYX4_9ACTN</name>
<protein>
    <recommendedName>
        <fullName evidence="2">Outer membrane channel protein CpnT-like N-terminal domain-containing protein</fullName>
    </recommendedName>
</protein>
<keyword evidence="4" id="KW-1185">Reference proteome</keyword>
<dbReference type="Pfam" id="PF25547">
    <property type="entry name" value="WXG100_2"/>
    <property type="match status" value="1"/>
</dbReference>
<evidence type="ECO:0000256" key="1">
    <source>
        <dbReference type="SAM" id="MobiDB-lite"/>
    </source>
</evidence>
<evidence type="ECO:0000313" key="4">
    <source>
        <dbReference type="Proteomes" id="UP000430079"/>
    </source>
</evidence>
<dbReference type="InterPro" id="IPR036689">
    <property type="entry name" value="ESAT-6-like_sf"/>
</dbReference>
<sequence length="388" mass="39004">MSNEGVGEEIVEAGLELINPGGRPDVLRAAATSWRNMGSELESAFEALDKNVQATLGEHWKGDSADAFEHHWNALKASIQKVEPTFAHAGKGLDDAADSIEEVNEEIHAIYVEIGVSIGVGVALSFVTLGFGGAAAAANATRLAAQAGRVSARLASILARIATTFRRVTQLAKANKFLTNVAINWAGNSAGSVAGAAWSGDGVSGKDLWDATWQGGVGAVVGTAPGLGAASKVTKMMTRSGADGTAVAVGSPFLREAASGAAGGATGNVVGGWATEGAKAKFTEEGTTWTDVAWGTAGNLVGGATGGAAVAGAGRLNQPTEGFQAPEGFTPAPPKEGPSMSIDGPLGGISAGLAGAGQAVAQGEEEPEKKEPEAKTTPQNRSVKDTFG</sequence>
<dbReference type="InterPro" id="IPR010310">
    <property type="entry name" value="T7SS_ESAT-6-like"/>
</dbReference>
<organism evidence="3 4">
    <name type="scientific">Streptomyces glebosus</name>
    <dbReference type="NCBI Taxonomy" id="249580"/>
    <lineage>
        <taxon>Bacteria</taxon>
        <taxon>Bacillati</taxon>
        <taxon>Actinomycetota</taxon>
        <taxon>Actinomycetes</taxon>
        <taxon>Kitasatosporales</taxon>
        <taxon>Streptomycetaceae</taxon>
        <taxon>Streptomyces</taxon>
    </lineage>
</organism>
<dbReference type="EMBL" id="BLIO01000001">
    <property type="protein sequence ID" value="GFE16160.1"/>
    <property type="molecule type" value="Genomic_DNA"/>
</dbReference>
<gene>
    <name evidence="3" type="ORF">Sgleb_42070</name>
</gene>
<comment type="caution">
    <text evidence="3">The sequence shown here is derived from an EMBL/GenBank/DDBJ whole genome shotgun (WGS) entry which is preliminary data.</text>
</comment>
<feature type="compositionally biased region" description="Low complexity" evidence="1">
    <location>
        <begin position="351"/>
        <end position="362"/>
    </location>
</feature>
<proteinExistence type="predicted"/>
<dbReference type="Gene3D" id="1.10.287.1060">
    <property type="entry name" value="ESAT-6-like"/>
    <property type="match status" value="1"/>
</dbReference>
<dbReference type="NCBIfam" id="TIGR03930">
    <property type="entry name" value="WXG100_ESAT6"/>
    <property type="match status" value="1"/>
</dbReference>
<dbReference type="Proteomes" id="UP000430079">
    <property type="component" value="Unassembled WGS sequence"/>
</dbReference>
<feature type="region of interest" description="Disordered" evidence="1">
    <location>
        <begin position="312"/>
        <end position="388"/>
    </location>
</feature>
<reference evidence="3 4" key="1">
    <citation type="submission" date="2019-12" db="EMBL/GenBank/DDBJ databases">
        <title>Whole genome shotgun sequence of Streptomyces hygroscopicus subsp. glebosus NBRC 13786.</title>
        <authorList>
            <person name="Ichikawa N."/>
            <person name="Kimura A."/>
            <person name="Kitahashi Y."/>
            <person name="Komaki H."/>
            <person name="Tamura T."/>
        </authorList>
    </citation>
    <scope>NUCLEOTIDE SEQUENCE [LARGE SCALE GENOMIC DNA]</scope>
    <source>
        <strain evidence="3 4">NBRC 13786</strain>
    </source>
</reference>
<dbReference type="InterPro" id="IPR057746">
    <property type="entry name" value="CpnT-like_N"/>
</dbReference>
<dbReference type="RefSeq" id="WP_190142765.1">
    <property type="nucleotide sequence ID" value="NZ_BLIO01000001.1"/>
</dbReference>
<dbReference type="SUPFAM" id="SSF140453">
    <property type="entry name" value="EsxAB dimer-like"/>
    <property type="match status" value="1"/>
</dbReference>